<dbReference type="Proteomes" id="UP000192468">
    <property type="component" value="Unassembled WGS sequence"/>
</dbReference>
<dbReference type="SUPFAM" id="SSF53187">
    <property type="entry name" value="Zn-dependent exopeptidases"/>
    <property type="match status" value="1"/>
</dbReference>
<sequence>MKEKEKIEILTALVSIDTQDKDEKKIADYLSDLFNTHNISSKKIAVAPNRENLVAFMGEGKKF</sequence>
<organism evidence="1 2">
    <name type="scientific">Clostridium acidisoli DSM 12555</name>
    <dbReference type="NCBI Taxonomy" id="1121291"/>
    <lineage>
        <taxon>Bacteria</taxon>
        <taxon>Bacillati</taxon>
        <taxon>Bacillota</taxon>
        <taxon>Clostridia</taxon>
        <taxon>Eubacteriales</taxon>
        <taxon>Clostridiaceae</taxon>
        <taxon>Clostridium</taxon>
    </lineage>
</organism>
<name>A0A1W1WZ16_9CLOT</name>
<dbReference type="AlphaFoldDB" id="A0A1W1WZ16"/>
<dbReference type="RefSeq" id="WP_207651860.1">
    <property type="nucleotide sequence ID" value="NZ_FWXH01000002.1"/>
</dbReference>
<proteinExistence type="predicted"/>
<protein>
    <submittedName>
        <fullName evidence="1">Succinyl-diaminopimelate desuccinylase</fullName>
    </submittedName>
</protein>
<dbReference type="EMBL" id="FWXH01000002">
    <property type="protein sequence ID" value="SMC16790.1"/>
    <property type="molecule type" value="Genomic_DNA"/>
</dbReference>
<accession>A0A1W1WZ16</accession>
<evidence type="ECO:0000313" key="2">
    <source>
        <dbReference type="Proteomes" id="UP000192468"/>
    </source>
</evidence>
<dbReference type="STRING" id="1121291.SAMN02745134_00155"/>
<reference evidence="1 2" key="1">
    <citation type="submission" date="2017-04" db="EMBL/GenBank/DDBJ databases">
        <authorList>
            <person name="Afonso C.L."/>
            <person name="Miller P.J."/>
            <person name="Scott M.A."/>
            <person name="Spackman E."/>
            <person name="Goraichik I."/>
            <person name="Dimitrov K.M."/>
            <person name="Suarez D.L."/>
            <person name="Swayne D.E."/>
        </authorList>
    </citation>
    <scope>NUCLEOTIDE SEQUENCE [LARGE SCALE GENOMIC DNA]</scope>
    <source>
        <strain evidence="1 2">DSM 12555</strain>
    </source>
</reference>
<dbReference type="Gene3D" id="3.40.630.10">
    <property type="entry name" value="Zn peptidases"/>
    <property type="match status" value="1"/>
</dbReference>
<evidence type="ECO:0000313" key="1">
    <source>
        <dbReference type="EMBL" id="SMC16790.1"/>
    </source>
</evidence>
<gene>
    <name evidence="1" type="ORF">SAMN02745134_00155</name>
</gene>
<keyword evidence="2" id="KW-1185">Reference proteome</keyword>